<feature type="binding site" evidence="3">
    <location>
        <begin position="11"/>
        <end position="16"/>
    </location>
    <ligand>
        <name>ATP</name>
        <dbReference type="ChEBI" id="CHEBI:30616"/>
    </ligand>
</feature>
<dbReference type="HAMAP" id="MF_00376">
    <property type="entry name" value="Dephospho_CoA_kinase"/>
    <property type="match status" value="1"/>
</dbReference>
<keyword evidence="3 5" id="KW-0808">Transferase</keyword>
<dbReference type="EMBL" id="JACSNQ010000018">
    <property type="protein sequence ID" value="MBM6775423.1"/>
    <property type="molecule type" value="Genomic_DNA"/>
</dbReference>
<dbReference type="InterPro" id="IPR027417">
    <property type="entry name" value="P-loop_NTPase"/>
</dbReference>
<evidence type="ECO:0000256" key="2">
    <source>
        <dbReference type="ARBA" id="ARBA00022840"/>
    </source>
</evidence>
<dbReference type="CDD" id="cd02022">
    <property type="entry name" value="DPCK"/>
    <property type="match status" value="1"/>
</dbReference>
<organism evidence="5 6">
    <name type="scientific">Olsenella profusa</name>
    <dbReference type="NCBI Taxonomy" id="138595"/>
    <lineage>
        <taxon>Bacteria</taxon>
        <taxon>Bacillati</taxon>
        <taxon>Actinomycetota</taxon>
        <taxon>Coriobacteriia</taxon>
        <taxon>Coriobacteriales</taxon>
        <taxon>Atopobiaceae</taxon>
        <taxon>Olsenella</taxon>
    </lineage>
</organism>
<keyword evidence="2 3" id="KW-0067">ATP-binding</keyword>
<comment type="pathway">
    <text evidence="3">Cofactor biosynthesis; coenzyme A biosynthesis; CoA from (R)-pantothenate: step 5/5.</text>
</comment>
<dbReference type="Proteomes" id="UP000712527">
    <property type="component" value="Unassembled WGS sequence"/>
</dbReference>
<keyword evidence="3 5" id="KW-0418">Kinase</keyword>
<keyword evidence="6" id="KW-1185">Reference proteome</keyword>
<dbReference type="SUPFAM" id="SSF52540">
    <property type="entry name" value="P-loop containing nucleoside triphosphate hydrolases"/>
    <property type="match status" value="1"/>
</dbReference>
<name>A0ABS2F3L9_9ACTN</name>
<reference evidence="5 6" key="1">
    <citation type="journal article" date="2021" name="Sci. Rep.">
        <title>The distribution of antibiotic resistance genes in chicken gut microbiota commensals.</title>
        <authorList>
            <person name="Juricova H."/>
            <person name="Matiasovicova J."/>
            <person name="Kubasova T."/>
            <person name="Cejkova D."/>
            <person name="Rychlik I."/>
        </authorList>
    </citation>
    <scope>NUCLEOTIDE SEQUENCE [LARGE SCALE GENOMIC DNA]</scope>
    <source>
        <strain evidence="5 6">An794</strain>
    </source>
</reference>
<keyword evidence="3" id="KW-0173">Coenzyme A biosynthesis</keyword>
<dbReference type="PROSITE" id="PS51219">
    <property type="entry name" value="DPCK"/>
    <property type="match status" value="1"/>
</dbReference>
<proteinExistence type="inferred from homology"/>
<evidence type="ECO:0000256" key="1">
    <source>
        <dbReference type="ARBA" id="ARBA00022741"/>
    </source>
</evidence>
<dbReference type="PANTHER" id="PTHR10695:SF46">
    <property type="entry name" value="BIFUNCTIONAL COENZYME A SYNTHASE-RELATED"/>
    <property type="match status" value="1"/>
</dbReference>
<evidence type="ECO:0000313" key="6">
    <source>
        <dbReference type="Proteomes" id="UP000712527"/>
    </source>
</evidence>
<gene>
    <name evidence="3 5" type="primary">coaE</name>
    <name evidence="5" type="ORF">H9X80_07705</name>
</gene>
<comment type="caution">
    <text evidence="5">The sequence shown here is derived from an EMBL/GenBank/DDBJ whole genome shotgun (WGS) entry which is preliminary data.</text>
</comment>
<dbReference type="RefSeq" id="WP_204793760.1">
    <property type="nucleotide sequence ID" value="NZ_JACSNQ010000018.1"/>
</dbReference>
<evidence type="ECO:0000256" key="4">
    <source>
        <dbReference type="NCBIfam" id="TIGR00152"/>
    </source>
</evidence>
<protein>
    <recommendedName>
        <fullName evidence="3 4">Dephospho-CoA kinase</fullName>
        <ecNumber evidence="3 4">2.7.1.24</ecNumber>
    </recommendedName>
    <alternativeName>
        <fullName evidence="3">Dephosphocoenzyme A kinase</fullName>
    </alternativeName>
</protein>
<evidence type="ECO:0000256" key="3">
    <source>
        <dbReference type="HAMAP-Rule" id="MF_00376"/>
    </source>
</evidence>
<comment type="function">
    <text evidence="3">Catalyzes the phosphorylation of the 3'-hydroxyl group of dephosphocoenzyme A to form coenzyme A.</text>
</comment>
<keyword evidence="3" id="KW-0963">Cytoplasm</keyword>
<dbReference type="GO" id="GO:0004140">
    <property type="term" value="F:dephospho-CoA kinase activity"/>
    <property type="evidence" value="ECO:0007669"/>
    <property type="project" value="UniProtKB-EC"/>
</dbReference>
<comment type="catalytic activity">
    <reaction evidence="3">
        <text>3'-dephospho-CoA + ATP = ADP + CoA + H(+)</text>
        <dbReference type="Rhea" id="RHEA:18245"/>
        <dbReference type="ChEBI" id="CHEBI:15378"/>
        <dbReference type="ChEBI" id="CHEBI:30616"/>
        <dbReference type="ChEBI" id="CHEBI:57287"/>
        <dbReference type="ChEBI" id="CHEBI:57328"/>
        <dbReference type="ChEBI" id="CHEBI:456216"/>
        <dbReference type="EC" id="2.7.1.24"/>
    </reaction>
</comment>
<dbReference type="InterPro" id="IPR001977">
    <property type="entry name" value="Depp_CoAkinase"/>
</dbReference>
<evidence type="ECO:0000313" key="5">
    <source>
        <dbReference type="EMBL" id="MBM6775423.1"/>
    </source>
</evidence>
<comment type="subcellular location">
    <subcellularLocation>
        <location evidence="3">Cytoplasm</location>
    </subcellularLocation>
</comment>
<keyword evidence="1 3" id="KW-0547">Nucleotide-binding</keyword>
<dbReference type="EC" id="2.7.1.24" evidence="3 4"/>
<dbReference type="Gene3D" id="3.40.50.300">
    <property type="entry name" value="P-loop containing nucleotide triphosphate hydrolases"/>
    <property type="match status" value="1"/>
</dbReference>
<comment type="similarity">
    <text evidence="3">Belongs to the CoaE family.</text>
</comment>
<dbReference type="NCBIfam" id="TIGR00152">
    <property type="entry name" value="dephospho-CoA kinase"/>
    <property type="match status" value="1"/>
</dbReference>
<accession>A0ABS2F3L9</accession>
<dbReference type="Pfam" id="PF01121">
    <property type="entry name" value="CoaE"/>
    <property type="match status" value="1"/>
</dbReference>
<dbReference type="PANTHER" id="PTHR10695">
    <property type="entry name" value="DEPHOSPHO-COA KINASE-RELATED"/>
    <property type="match status" value="1"/>
</dbReference>
<sequence>MHVIYLAGGIASGKSTVARVMKELGAEVIDLDDLSRQALAPWSPIIPKIVEEFGEDVLRSNGLVDREKLAARAFATMERSVTLEEIELPVIDDLLRMSIAKLRDEETAEREKNPDAPEKIVVVEIPLLDRMRGSFDMADEIVGVLCPLPARRARAIQRGMKPGDFDCRREKQPTDFYIRAHANYVFNNIRPMDVFEQQVRDWWKSREEAGWAPVPRGGVHGDVEKA</sequence>